<evidence type="ECO:0000313" key="2">
    <source>
        <dbReference type="Proteomes" id="UP001055811"/>
    </source>
</evidence>
<reference evidence="2" key="1">
    <citation type="journal article" date="2022" name="Mol. Ecol. Resour.">
        <title>The genomes of chicory, endive, great burdock and yacon provide insights into Asteraceae palaeo-polyploidization history and plant inulin production.</title>
        <authorList>
            <person name="Fan W."/>
            <person name="Wang S."/>
            <person name="Wang H."/>
            <person name="Wang A."/>
            <person name="Jiang F."/>
            <person name="Liu H."/>
            <person name="Zhao H."/>
            <person name="Xu D."/>
            <person name="Zhang Y."/>
        </authorList>
    </citation>
    <scope>NUCLEOTIDE SEQUENCE [LARGE SCALE GENOMIC DNA]</scope>
    <source>
        <strain evidence="2">cv. Punajuju</strain>
    </source>
</reference>
<sequence length="161" mass="18514">MVTQLSPRAAESNQHSPSSSETLFPNRNCCFCMPYRWRKVPSSEEEEEYKSNGTLWSRGIAALKKIREWSEIVAGPRWKTFIRRLNHNKSFGKQSSKFQYDPLSYALNFDQGPLQNGDPEAENEYMIRNFSSRYALTPSAIPVTGKTQVDLRKDEIGPNFV</sequence>
<name>A0ACB9F568_CICIN</name>
<protein>
    <submittedName>
        <fullName evidence="1">Uncharacterized protein</fullName>
    </submittedName>
</protein>
<proteinExistence type="predicted"/>
<evidence type="ECO:0000313" key="1">
    <source>
        <dbReference type="EMBL" id="KAI3765807.1"/>
    </source>
</evidence>
<reference evidence="1 2" key="2">
    <citation type="journal article" date="2022" name="Mol. Ecol. Resour.">
        <title>The genomes of chicory, endive, great burdock and yacon provide insights into Asteraceae paleo-polyploidization history and plant inulin production.</title>
        <authorList>
            <person name="Fan W."/>
            <person name="Wang S."/>
            <person name="Wang H."/>
            <person name="Wang A."/>
            <person name="Jiang F."/>
            <person name="Liu H."/>
            <person name="Zhao H."/>
            <person name="Xu D."/>
            <person name="Zhang Y."/>
        </authorList>
    </citation>
    <scope>NUCLEOTIDE SEQUENCE [LARGE SCALE GENOMIC DNA]</scope>
    <source>
        <strain evidence="2">cv. Punajuju</strain>
        <tissue evidence="1">Leaves</tissue>
    </source>
</reference>
<accession>A0ACB9F568</accession>
<gene>
    <name evidence="1" type="ORF">L2E82_15851</name>
</gene>
<organism evidence="1 2">
    <name type="scientific">Cichorium intybus</name>
    <name type="common">Chicory</name>
    <dbReference type="NCBI Taxonomy" id="13427"/>
    <lineage>
        <taxon>Eukaryota</taxon>
        <taxon>Viridiplantae</taxon>
        <taxon>Streptophyta</taxon>
        <taxon>Embryophyta</taxon>
        <taxon>Tracheophyta</taxon>
        <taxon>Spermatophyta</taxon>
        <taxon>Magnoliopsida</taxon>
        <taxon>eudicotyledons</taxon>
        <taxon>Gunneridae</taxon>
        <taxon>Pentapetalae</taxon>
        <taxon>asterids</taxon>
        <taxon>campanulids</taxon>
        <taxon>Asterales</taxon>
        <taxon>Asteraceae</taxon>
        <taxon>Cichorioideae</taxon>
        <taxon>Cichorieae</taxon>
        <taxon>Cichoriinae</taxon>
        <taxon>Cichorium</taxon>
    </lineage>
</organism>
<comment type="caution">
    <text evidence="1">The sequence shown here is derived from an EMBL/GenBank/DDBJ whole genome shotgun (WGS) entry which is preliminary data.</text>
</comment>
<dbReference type="EMBL" id="CM042011">
    <property type="protein sequence ID" value="KAI3765807.1"/>
    <property type="molecule type" value="Genomic_DNA"/>
</dbReference>
<dbReference type="Proteomes" id="UP001055811">
    <property type="component" value="Linkage Group LG03"/>
</dbReference>
<keyword evidence="2" id="KW-1185">Reference proteome</keyword>